<keyword evidence="4" id="KW-1185">Reference proteome</keyword>
<keyword evidence="1" id="KW-0812">Transmembrane</keyword>
<organism evidence="3 4">
    <name type="scientific">Tolypocladium paradoxum</name>
    <dbReference type="NCBI Taxonomy" id="94208"/>
    <lineage>
        <taxon>Eukaryota</taxon>
        <taxon>Fungi</taxon>
        <taxon>Dikarya</taxon>
        <taxon>Ascomycota</taxon>
        <taxon>Pezizomycotina</taxon>
        <taxon>Sordariomycetes</taxon>
        <taxon>Hypocreomycetidae</taxon>
        <taxon>Hypocreales</taxon>
        <taxon>Ophiocordycipitaceae</taxon>
        <taxon>Tolypocladium</taxon>
    </lineage>
</organism>
<dbReference type="STRING" id="94208.A0A2S4L7I7"/>
<evidence type="ECO:0000256" key="1">
    <source>
        <dbReference type="SAM" id="Phobius"/>
    </source>
</evidence>
<dbReference type="InterPro" id="IPR008250">
    <property type="entry name" value="ATPase_P-typ_transduc_dom_A_sf"/>
</dbReference>
<dbReference type="EMBL" id="PKSG01000143">
    <property type="protein sequence ID" value="POR38389.1"/>
    <property type="molecule type" value="Genomic_DNA"/>
</dbReference>
<gene>
    <name evidence="3" type="ORF">TPAR_01403</name>
</gene>
<dbReference type="PANTHER" id="PTHR42861">
    <property type="entry name" value="CALCIUM-TRANSPORTING ATPASE"/>
    <property type="match status" value="1"/>
</dbReference>
<evidence type="ECO:0000259" key="2">
    <source>
        <dbReference type="Pfam" id="PF00122"/>
    </source>
</evidence>
<protein>
    <submittedName>
        <fullName evidence="3">Sodium p-type</fullName>
    </submittedName>
</protein>
<dbReference type="InterPro" id="IPR059000">
    <property type="entry name" value="ATPase_P-type_domA"/>
</dbReference>
<proteinExistence type="predicted"/>
<evidence type="ECO:0000313" key="4">
    <source>
        <dbReference type="Proteomes" id="UP000237481"/>
    </source>
</evidence>
<accession>A0A2S4L7I7</accession>
<keyword evidence="1" id="KW-1133">Transmembrane helix</keyword>
<name>A0A2S4L7I7_9HYPO</name>
<keyword evidence="1" id="KW-0472">Membrane</keyword>
<sequence>MSERRGGKHFPSFGIRAWNQGGILGGIIILNIFTADVEPGDIFDLSTGGWMPADARLIEALNLETDEALLTGESAPDSKQPRLTFDEDRLTVVYSSTNITKGRGRGVVFATGMFIEIGLIASTLQGGDDPRGDLFLWLVSFATICATVALGANKFDTRQDVVLYAVTTAVGTVPISLLLVLTVTLAALGGPGRRDEYLLEQDGHCVRGRVVPLAAKGRGAIAGEARGTPGQRFLFFAVTAVFLVVAPTPYIPIINHVVSMHTGISREWAVIFVAVAVFILGAESWKWTRGRTRGGTA</sequence>
<feature type="transmembrane region" description="Helical" evidence="1">
    <location>
        <begin position="233"/>
        <end position="253"/>
    </location>
</feature>
<dbReference type="Pfam" id="PF00122">
    <property type="entry name" value="E1-E2_ATPase"/>
    <property type="match status" value="1"/>
</dbReference>
<evidence type="ECO:0000313" key="3">
    <source>
        <dbReference type="EMBL" id="POR38389.1"/>
    </source>
</evidence>
<feature type="domain" description="P-type ATPase A" evidence="2">
    <location>
        <begin position="32"/>
        <end position="124"/>
    </location>
</feature>
<dbReference type="Gene3D" id="1.20.1110.10">
    <property type="entry name" value="Calcium-transporting ATPase, transmembrane domain"/>
    <property type="match status" value="1"/>
</dbReference>
<dbReference type="SUPFAM" id="SSF81653">
    <property type="entry name" value="Calcium ATPase, transduction domain A"/>
    <property type="match status" value="1"/>
</dbReference>
<reference evidence="3 4" key="1">
    <citation type="submission" date="2018-01" db="EMBL/GenBank/DDBJ databases">
        <title>Harnessing the power of phylogenomics to disentangle the directionality and signatures of interkingdom host jumping in the parasitic fungal genus Tolypocladium.</title>
        <authorList>
            <person name="Quandt C.A."/>
            <person name="Patterson W."/>
            <person name="Spatafora J.W."/>
        </authorList>
    </citation>
    <scope>NUCLEOTIDE SEQUENCE [LARGE SCALE GENOMIC DNA]</scope>
    <source>
        <strain evidence="3 4">NRBC 100945</strain>
    </source>
</reference>
<dbReference type="OrthoDB" id="3352408at2759"/>
<dbReference type="InterPro" id="IPR023298">
    <property type="entry name" value="ATPase_P-typ_TM_dom_sf"/>
</dbReference>
<dbReference type="AlphaFoldDB" id="A0A2S4L7I7"/>
<dbReference type="Gene3D" id="2.70.150.10">
    <property type="entry name" value="Calcium-transporting ATPase, cytoplasmic transduction domain A"/>
    <property type="match status" value="1"/>
</dbReference>
<dbReference type="Proteomes" id="UP000237481">
    <property type="component" value="Unassembled WGS sequence"/>
</dbReference>
<feature type="transmembrane region" description="Helical" evidence="1">
    <location>
        <begin position="134"/>
        <end position="155"/>
    </location>
</feature>
<comment type="caution">
    <text evidence="3">The sequence shown here is derived from an EMBL/GenBank/DDBJ whole genome shotgun (WGS) entry which is preliminary data.</text>
</comment>
<feature type="transmembrane region" description="Helical" evidence="1">
    <location>
        <begin position="268"/>
        <end position="285"/>
    </location>
</feature>
<dbReference type="SUPFAM" id="SSF81665">
    <property type="entry name" value="Calcium ATPase, transmembrane domain M"/>
    <property type="match status" value="1"/>
</dbReference>
<feature type="transmembrane region" description="Helical" evidence="1">
    <location>
        <begin position="161"/>
        <end position="188"/>
    </location>
</feature>